<accession>A0A5C2S139</accession>
<dbReference type="PANTHER" id="PTHR11530">
    <property type="entry name" value="D-AMINO ACID OXIDASE"/>
    <property type="match status" value="1"/>
</dbReference>
<comment type="similarity">
    <text evidence="2">Belongs to the DAMOX/DASOX family.</text>
</comment>
<dbReference type="InterPro" id="IPR023209">
    <property type="entry name" value="DAO"/>
</dbReference>
<comment type="cofactor">
    <cofactor evidence="1 6">
        <name>FAD</name>
        <dbReference type="ChEBI" id="CHEBI:57692"/>
    </cofactor>
</comment>
<dbReference type="GO" id="GO:0003884">
    <property type="term" value="F:D-amino-acid oxidase activity"/>
    <property type="evidence" value="ECO:0007669"/>
    <property type="project" value="InterPro"/>
</dbReference>
<dbReference type="Gene3D" id="3.30.9.10">
    <property type="entry name" value="D-Amino Acid Oxidase, subunit A, domain 2"/>
    <property type="match status" value="1"/>
</dbReference>
<sequence>MSSDAGQTQIVVLGAGVIGLTVAHVLSENPKYKIKVVARDLPEDLDSQGFASPWAGANWSPMGEYNERTYRWEKTTFDKFWDMIPSGRAIASPSRVFYDEGKDVSAMWFKDLVREFRVLGAHELPVGLKCGVGFQTVSVCPSFYLPWITKELASRGVEIVRKRVASYGEAAALAGANGVLINATGLGARSLIGLEDKAVYPIRGQTIVIDNPKVNEFMCTELGPDHHAEATYIIPRPWPNASGFTTILGGKFETDNWDTSFSAEDARGILKRCTALAPAIADKETRILKHNVGLRPARRGGARVEAEWVDVPCKTEWLTDEEATPETKGTVLVVHAYGFGPAGYQQSWGAAEEVRSLVDSHLNPNKA</sequence>
<keyword evidence="7" id="KW-1133">Transmembrane helix</keyword>
<evidence type="ECO:0000256" key="6">
    <source>
        <dbReference type="PIRSR" id="PIRSR000189-1"/>
    </source>
</evidence>
<feature type="transmembrane region" description="Helical" evidence="7">
    <location>
        <begin position="6"/>
        <end position="26"/>
    </location>
</feature>
<evidence type="ECO:0000256" key="7">
    <source>
        <dbReference type="SAM" id="Phobius"/>
    </source>
</evidence>
<dbReference type="AlphaFoldDB" id="A0A5C2S139"/>
<dbReference type="EMBL" id="ML122283">
    <property type="protein sequence ID" value="RPD57112.1"/>
    <property type="molecule type" value="Genomic_DNA"/>
</dbReference>
<evidence type="ECO:0000256" key="3">
    <source>
        <dbReference type="ARBA" id="ARBA00022630"/>
    </source>
</evidence>
<dbReference type="GO" id="GO:0019478">
    <property type="term" value="P:D-amino acid catabolic process"/>
    <property type="evidence" value="ECO:0007669"/>
    <property type="project" value="TreeGrafter"/>
</dbReference>
<feature type="binding site" evidence="6">
    <location>
        <position position="184"/>
    </location>
    <ligand>
        <name>FAD</name>
        <dbReference type="ChEBI" id="CHEBI:57692"/>
    </ligand>
</feature>
<keyword evidence="7" id="KW-0812">Transmembrane</keyword>
<keyword evidence="3" id="KW-0285">Flavoprotein</keyword>
<protein>
    <submittedName>
        <fullName evidence="9">Nucleotide-binding domain-containing protein</fullName>
    </submittedName>
</protein>
<dbReference type="SUPFAM" id="SSF51971">
    <property type="entry name" value="Nucleotide-binding domain"/>
    <property type="match status" value="1"/>
</dbReference>
<evidence type="ECO:0000256" key="2">
    <source>
        <dbReference type="ARBA" id="ARBA00006730"/>
    </source>
</evidence>
<keyword evidence="5" id="KW-0560">Oxidoreductase</keyword>
<keyword evidence="7" id="KW-0472">Membrane</keyword>
<dbReference type="OrthoDB" id="2015447at2759"/>
<keyword evidence="10" id="KW-1185">Reference proteome</keyword>
<evidence type="ECO:0000313" key="10">
    <source>
        <dbReference type="Proteomes" id="UP000313359"/>
    </source>
</evidence>
<dbReference type="Proteomes" id="UP000313359">
    <property type="component" value="Unassembled WGS sequence"/>
</dbReference>
<evidence type="ECO:0000256" key="4">
    <source>
        <dbReference type="ARBA" id="ARBA00022827"/>
    </source>
</evidence>
<feature type="domain" description="FAD dependent oxidoreductase" evidence="8">
    <location>
        <begin position="10"/>
        <end position="354"/>
    </location>
</feature>
<gene>
    <name evidence="9" type="ORF">L227DRAFT_578299</name>
</gene>
<dbReference type="PIRSF" id="PIRSF000189">
    <property type="entry name" value="D-aa_oxidase"/>
    <property type="match status" value="1"/>
</dbReference>
<feature type="binding site" evidence="6">
    <location>
        <position position="295"/>
    </location>
    <ligand>
        <name>D-dopa</name>
        <dbReference type="ChEBI" id="CHEBI:149689"/>
    </ligand>
</feature>
<reference evidence="9" key="1">
    <citation type="journal article" date="2018" name="Genome Biol. Evol.">
        <title>Genomics and development of Lentinus tigrinus, a white-rot wood-decaying mushroom with dimorphic fruiting bodies.</title>
        <authorList>
            <person name="Wu B."/>
            <person name="Xu Z."/>
            <person name="Knudson A."/>
            <person name="Carlson A."/>
            <person name="Chen N."/>
            <person name="Kovaka S."/>
            <person name="LaButti K."/>
            <person name="Lipzen A."/>
            <person name="Pennachio C."/>
            <person name="Riley R."/>
            <person name="Schakwitz W."/>
            <person name="Umezawa K."/>
            <person name="Ohm R.A."/>
            <person name="Grigoriev I.V."/>
            <person name="Nagy L.G."/>
            <person name="Gibbons J."/>
            <person name="Hibbett D."/>
        </authorList>
    </citation>
    <scope>NUCLEOTIDE SEQUENCE [LARGE SCALE GENOMIC DNA]</scope>
    <source>
        <strain evidence="9">ALCF2SS1-6</strain>
    </source>
</reference>
<keyword evidence="4 6" id="KW-0274">FAD</keyword>
<name>A0A5C2S139_9APHY</name>
<evidence type="ECO:0000256" key="1">
    <source>
        <dbReference type="ARBA" id="ARBA00001974"/>
    </source>
</evidence>
<dbReference type="Pfam" id="PF01266">
    <property type="entry name" value="DAO"/>
    <property type="match status" value="1"/>
</dbReference>
<dbReference type="PANTHER" id="PTHR11530:SF30">
    <property type="entry name" value="FAD DEPENDENT OXIDOREDUCTASE DOMAIN-CONTAINING PROTEIN"/>
    <property type="match status" value="1"/>
</dbReference>
<evidence type="ECO:0000256" key="5">
    <source>
        <dbReference type="ARBA" id="ARBA00023002"/>
    </source>
</evidence>
<dbReference type="GO" id="GO:0005737">
    <property type="term" value="C:cytoplasm"/>
    <property type="evidence" value="ECO:0007669"/>
    <property type="project" value="TreeGrafter"/>
</dbReference>
<dbReference type="Gene3D" id="3.40.50.720">
    <property type="entry name" value="NAD(P)-binding Rossmann-like Domain"/>
    <property type="match status" value="1"/>
</dbReference>
<dbReference type="GO" id="GO:0071949">
    <property type="term" value="F:FAD binding"/>
    <property type="evidence" value="ECO:0007669"/>
    <property type="project" value="InterPro"/>
</dbReference>
<organism evidence="9 10">
    <name type="scientific">Lentinus tigrinus ALCF2SS1-6</name>
    <dbReference type="NCBI Taxonomy" id="1328759"/>
    <lineage>
        <taxon>Eukaryota</taxon>
        <taxon>Fungi</taxon>
        <taxon>Dikarya</taxon>
        <taxon>Basidiomycota</taxon>
        <taxon>Agaricomycotina</taxon>
        <taxon>Agaricomycetes</taxon>
        <taxon>Polyporales</taxon>
        <taxon>Polyporaceae</taxon>
        <taxon>Lentinus</taxon>
    </lineage>
</organism>
<evidence type="ECO:0000313" key="9">
    <source>
        <dbReference type="EMBL" id="RPD57112.1"/>
    </source>
</evidence>
<evidence type="ECO:0000259" key="8">
    <source>
        <dbReference type="Pfam" id="PF01266"/>
    </source>
</evidence>
<dbReference type="InterPro" id="IPR006076">
    <property type="entry name" value="FAD-dep_OxRdtase"/>
</dbReference>
<feature type="binding site" evidence="6">
    <location>
        <position position="232"/>
    </location>
    <ligand>
        <name>D-dopa</name>
        <dbReference type="ChEBI" id="CHEBI:149689"/>
    </ligand>
</feature>
<dbReference type="STRING" id="1328759.A0A5C2S139"/>
<feature type="binding site" evidence="6">
    <location>
        <position position="164"/>
    </location>
    <ligand>
        <name>FAD</name>
        <dbReference type="ChEBI" id="CHEBI:57692"/>
    </ligand>
</feature>
<proteinExistence type="inferred from homology"/>
<dbReference type="SUPFAM" id="SSF54373">
    <property type="entry name" value="FAD-linked reductases, C-terminal domain"/>
    <property type="match status" value="1"/>
</dbReference>